<dbReference type="CDD" id="cd00520">
    <property type="entry name" value="RRF"/>
    <property type="match status" value="1"/>
</dbReference>
<dbReference type="GO" id="GO:0002184">
    <property type="term" value="P:cytoplasmic translational termination"/>
    <property type="evidence" value="ECO:0007669"/>
    <property type="project" value="TreeGrafter"/>
</dbReference>
<dbReference type="RefSeq" id="WP_027841410.1">
    <property type="nucleotide sequence ID" value="NZ_BMHN01000001.1"/>
</dbReference>
<keyword evidence="9" id="KW-1185">Reference proteome</keyword>
<evidence type="ECO:0000259" key="7">
    <source>
        <dbReference type="Pfam" id="PF01765"/>
    </source>
</evidence>
<evidence type="ECO:0000256" key="5">
    <source>
        <dbReference type="ARBA" id="ARBA00025050"/>
    </source>
</evidence>
<dbReference type="SUPFAM" id="SSF55194">
    <property type="entry name" value="Ribosome recycling factor, RRF"/>
    <property type="match status" value="1"/>
</dbReference>
<evidence type="ECO:0000256" key="4">
    <source>
        <dbReference type="ARBA" id="ARBA00022917"/>
    </source>
</evidence>
<dbReference type="EMBL" id="WXYQ01000005">
    <property type="protein sequence ID" value="NBG95652.1"/>
    <property type="molecule type" value="Genomic_DNA"/>
</dbReference>
<protein>
    <recommendedName>
        <fullName evidence="6">Ribosome-recycling factor</fullName>
        <shortName evidence="6">RRF</shortName>
    </recommendedName>
    <alternativeName>
        <fullName evidence="6">Ribosome-releasing factor</fullName>
    </alternativeName>
</protein>
<dbReference type="GeneID" id="300654880"/>
<dbReference type="Gene3D" id="1.10.132.20">
    <property type="entry name" value="Ribosome-recycling factor"/>
    <property type="match status" value="1"/>
</dbReference>
<evidence type="ECO:0000256" key="3">
    <source>
        <dbReference type="ARBA" id="ARBA00022490"/>
    </source>
</evidence>
<sequence length="189" mass="20470">MAEEAPGVDLKDIEHRMHGALDNLKSEFGGLRTGRASASLLDPVMVDAYGQKMPLNQVGTVSVPEPRLIMVSVWDKSMVGPVEKSIREAGLGVNPVADGQNVRVPIPELNEERRVELTKVAGKYAEAARVAIRNVRRDAMDHLKKAEKDGDIGKDDHKKLADKVQGLTDKSVGDVDAALAAKEAEIMQV</sequence>
<gene>
    <name evidence="6" type="primary">frr</name>
    <name evidence="8" type="ORF">GTQ45_07895</name>
</gene>
<evidence type="ECO:0000313" key="9">
    <source>
        <dbReference type="Proteomes" id="UP000470384"/>
    </source>
</evidence>
<dbReference type="GO" id="GO:0005829">
    <property type="term" value="C:cytosol"/>
    <property type="evidence" value="ECO:0007669"/>
    <property type="project" value="GOC"/>
</dbReference>
<dbReference type="AlphaFoldDB" id="A0A845QAU3"/>
<comment type="function">
    <text evidence="5 6">Responsible for the release of ribosomes from messenger RNA at the termination of protein biosynthesis. May increase the efficiency of translation by recycling ribosomes from one round of translation to another.</text>
</comment>
<dbReference type="InterPro" id="IPR036191">
    <property type="entry name" value="RRF_sf"/>
</dbReference>
<evidence type="ECO:0000256" key="2">
    <source>
        <dbReference type="ARBA" id="ARBA00005912"/>
    </source>
</evidence>
<dbReference type="NCBIfam" id="TIGR00496">
    <property type="entry name" value="frr"/>
    <property type="match status" value="1"/>
</dbReference>
<keyword evidence="4 6" id="KW-0648">Protein biosynthesis</keyword>
<dbReference type="Proteomes" id="UP000470384">
    <property type="component" value="Unassembled WGS sequence"/>
</dbReference>
<dbReference type="PANTHER" id="PTHR20982:SF3">
    <property type="entry name" value="MITOCHONDRIAL RIBOSOME RECYCLING FACTOR PSEUDO 1"/>
    <property type="match status" value="1"/>
</dbReference>
<reference evidence="8 9" key="1">
    <citation type="journal article" date="2016" name="Int. J. Syst. Evol. Microbiol.">
        <title>Pyruvatibacter mobilis gen. nov., sp. nov., a marine bacterium from the culture broth of Picochlorum sp. 122.</title>
        <authorList>
            <person name="Wang G."/>
            <person name="Tang M."/>
            <person name="Wu H."/>
            <person name="Dai S."/>
            <person name="Li T."/>
            <person name="Chen C."/>
            <person name="He H."/>
            <person name="Fan J."/>
            <person name="Xiang W."/>
            <person name="Li X."/>
        </authorList>
    </citation>
    <scope>NUCLEOTIDE SEQUENCE [LARGE SCALE GENOMIC DNA]</scope>
    <source>
        <strain evidence="8 9">GYP-11</strain>
    </source>
</reference>
<dbReference type="OrthoDB" id="9804006at2"/>
<feature type="domain" description="Ribosome recycling factor" evidence="7">
    <location>
        <begin position="24"/>
        <end position="187"/>
    </location>
</feature>
<dbReference type="FunFam" id="3.30.1360.40:FF:000001">
    <property type="entry name" value="Ribosome-recycling factor"/>
    <property type="match status" value="1"/>
</dbReference>
<evidence type="ECO:0000256" key="6">
    <source>
        <dbReference type="HAMAP-Rule" id="MF_00040"/>
    </source>
</evidence>
<dbReference type="Gene3D" id="3.30.1360.40">
    <property type="match status" value="1"/>
</dbReference>
<keyword evidence="3 6" id="KW-0963">Cytoplasm</keyword>
<dbReference type="InterPro" id="IPR023584">
    <property type="entry name" value="Ribosome_recyc_fac_dom"/>
</dbReference>
<comment type="caution">
    <text evidence="8">The sequence shown here is derived from an EMBL/GenBank/DDBJ whole genome shotgun (WGS) entry which is preliminary data.</text>
</comment>
<dbReference type="HAMAP" id="MF_00040">
    <property type="entry name" value="RRF"/>
    <property type="match status" value="1"/>
</dbReference>
<comment type="subcellular location">
    <subcellularLocation>
        <location evidence="1 6">Cytoplasm</location>
    </subcellularLocation>
</comment>
<evidence type="ECO:0000256" key="1">
    <source>
        <dbReference type="ARBA" id="ARBA00004496"/>
    </source>
</evidence>
<comment type="similarity">
    <text evidence="2 6">Belongs to the RRF family.</text>
</comment>
<proteinExistence type="inferred from homology"/>
<organism evidence="8 9">
    <name type="scientific">Pyruvatibacter mobilis</name>
    <dbReference type="NCBI Taxonomy" id="1712261"/>
    <lineage>
        <taxon>Bacteria</taxon>
        <taxon>Pseudomonadati</taxon>
        <taxon>Pseudomonadota</taxon>
        <taxon>Alphaproteobacteria</taxon>
        <taxon>Hyphomicrobiales</taxon>
        <taxon>Parvibaculaceae</taxon>
        <taxon>Pyruvatibacter</taxon>
    </lineage>
</organism>
<dbReference type="InterPro" id="IPR002661">
    <property type="entry name" value="Ribosome_recyc_fac"/>
</dbReference>
<dbReference type="GO" id="GO:0043023">
    <property type="term" value="F:ribosomal large subunit binding"/>
    <property type="evidence" value="ECO:0007669"/>
    <property type="project" value="TreeGrafter"/>
</dbReference>
<evidence type="ECO:0000313" key="8">
    <source>
        <dbReference type="EMBL" id="NBG95652.1"/>
    </source>
</evidence>
<dbReference type="PANTHER" id="PTHR20982">
    <property type="entry name" value="RIBOSOME RECYCLING FACTOR"/>
    <property type="match status" value="1"/>
</dbReference>
<dbReference type="Pfam" id="PF01765">
    <property type="entry name" value="RRF"/>
    <property type="match status" value="1"/>
</dbReference>
<accession>A0A845QAU3</accession>
<dbReference type="FunFam" id="1.10.132.20:FF:000001">
    <property type="entry name" value="Ribosome-recycling factor"/>
    <property type="match status" value="1"/>
</dbReference>
<name>A0A845QAU3_9HYPH</name>